<accession>A0ABD0PHN5</accession>
<keyword evidence="2" id="KW-1133">Transmembrane helix</keyword>
<organism evidence="3 4">
    <name type="scientific">Cirrhinus mrigala</name>
    <name type="common">Mrigala</name>
    <dbReference type="NCBI Taxonomy" id="683832"/>
    <lineage>
        <taxon>Eukaryota</taxon>
        <taxon>Metazoa</taxon>
        <taxon>Chordata</taxon>
        <taxon>Craniata</taxon>
        <taxon>Vertebrata</taxon>
        <taxon>Euteleostomi</taxon>
        <taxon>Actinopterygii</taxon>
        <taxon>Neopterygii</taxon>
        <taxon>Teleostei</taxon>
        <taxon>Ostariophysi</taxon>
        <taxon>Cypriniformes</taxon>
        <taxon>Cyprinidae</taxon>
        <taxon>Labeoninae</taxon>
        <taxon>Labeonini</taxon>
        <taxon>Cirrhinus</taxon>
    </lineage>
</organism>
<keyword evidence="2" id="KW-0812">Transmembrane</keyword>
<reference evidence="3 4" key="1">
    <citation type="submission" date="2024-05" db="EMBL/GenBank/DDBJ databases">
        <title>Genome sequencing and assembly of Indian major carp, Cirrhinus mrigala (Hamilton, 1822).</title>
        <authorList>
            <person name="Mohindra V."/>
            <person name="Chowdhury L.M."/>
            <person name="Lal K."/>
            <person name="Jena J.K."/>
        </authorList>
    </citation>
    <scope>NUCLEOTIDE SEQUENCE [LARGE SCALE GENOMIC DNA]</scope>
    <source>
        <strain evidence="3">CM1030</strain>
        <tissue evidence="3">Blood</tissue>
    </source>
</reference>
<feature type="non-terminal residue" evidence="3">
    <location>
        <position position="1"/>
    </location>
</feature>
<dbReference type="Proteomes" id="UP001529510">
    <property type="component" value="Unassembled WGS sequence"/>
</dbReference>
<evidence type="ECO:0000313" key="3">
    <source>
        <dbReference type="EMBL" id="KAL0172321.1"/>
    </source>
</evidence>
<evidence type="ECO:0000256" key="2">
    <source>
        <dbReference type="SAM" id="Phobius"/>
    </source>
</evidence>
<evidence type="ECO:0000256" key="1">
    <source>
        <dbReference type="SAM" id="MobiDB-lite"/>
    </source>
</evidence>
<dbReference type="AlphaFoldDB" id="A0ABD0PHN5"/>
<sequence length="185" mass="20335">QPPPPSNAGVIAGVIIACILAIVLLVVLIYFLVFHNRRQQHGYRGTGKPAGAPYDSFTRLFGSAKSSKNGTGNNGNNNTPIYRGEVGLNEKTANQGMHPGGVALLETTHTHTAEDILLSREMDEVERKKFDELEEEDERYDHFGGGGPILQLRPHDDDIDDDMESQRDGSVISRTAVYVSLFQKD</sequence>
<feature type="transmembrane region" description="Helical" evidence="2">
    <location>
        <begin position="12"/>
        <end position="34"/>
    </location>
</feature>
<feature type="region of interest" description="Disordered" evidence="1">
    <location>
        <begin position="137"/>
        <end position="168"/>
    </location>
</feature>
<keyword evidence="4" id="KW-1185">Reference proteome</keyword>
<proteinExistence type="predicted"/>
<comment type="caution">
    <text evidence="3">The sequence shown here is derived from an EMBL/GenBank/DDBJ whole genome shotgun (WGS) entry which is preliminary data.</text>
</comment>
<gene>
    <name evidence="3" type="ORF">M9458_032632</name>
</gene>
<keyword evidence="2" id="KW-0472">Membrane</keyword>
<evidence type="ECO:0000313" key="4">
    <source>
        <dbReference type="Proteomes" id="UP001529510"/>
    </source>
</evidence>
<dbReference type="EMBL" id="JAMKFB020000016">
    <property type="protein sequence ID" value="KAL0172321.1"/>
    <property type="molecule type" value="Genomic_DNA"/>
</dbReference>
<name>A0ABD0PHN5_CIRMR</name>
<protein>
    <submittedName>
        <fullName evidence="3">Uncharacterized protein</fullName>
    </submittedName>
</protein>